<dbReference type="FunFam" id="3.40.50.720:FF:000304">
    <property type="entry name" value="UDP-glucose 4,6-dehydratase"/>
    <property type="match status" value="1"/>
</dbReference>
<dbReference type="Gene3D" id="3.90.25.10">
    <property type="entry name" value="UDP-galactose 4-epimerase, domain 1"/>
    <property type="match status" value="1"/>
</dbReference>
<dbReference type="GO" id="GO:0009225">
    <property type="term" value="P:nucleotide-sugar metabolic process"/>
    <property type="evidence" value="ECO:0007669"/>
    <property type="project" value="InterPro"/>
</dbReference>
<dbReference type="InterPro" id="IPR005888">
    <property type="entry name" value="dTDP_Gluc_deHydtase"/>
</dbReference>
<evidence type="ECO:0000259" key="4">
    <source>
        <dbReference type="Pfam" id="PF16363"/>
    </source>
</evidence>
<accession>A0A6C0C5U1</accession>
<evidence type="ECO:0000256" key="1">
    <source>
        <dbReference type="ARBA" id="ARBA00001911"/>
    </source>
</evidence>
<evidence type="ECO:0000313" key="5">
    <source>
        <dbReference type="EMBL" id="QHS98903.1"/>
    </source>
</evidence>
<keyword evidence="2" id="KW-0520">NAD</keyword>
<evidence type="ECO:0000256" key="2">
    <source>
        <dbReference type="ARBA" id="ARBA00023027"/>
    </source>
</evidence>
<dbReference type="Gene3D" id="3.40.50.720">
    <property type="entry name" value="NAD(P)-binding Rossmann-like Domain"/>
    <property type="match status" value="2"/>
</dbReference>
<dbReference type="AlphaFoldDB" id="A0A6C0C5U1"/>
<protein>
    <recommendedName>
        <fullName evidence="4">NAD(P)-binding domain-containing protein</fullName>
    </recommendedName>
</protein>
<dbReference type="PANTHER" id="PTHR43000">
    <property type="entry name" value="DTDP-D-GLUCOSE 4,6-DEHYDRATASE-RELATED"/>
    <property type="match status" value="1"/>
</dbReference>
<keyword evidence="3" id="KW-0456">Lyase</keyword>
<dbReference type="InterPro" id="IPR036291">
    <property type="entry name" value="NAD(P)-bd_dom_sf"/>
</dbReference>
<proteinExistence type="predicted"/>
<comment type="cofactor">
    <cofactor evidence="1">
        <name>NAD(+)</name>
        <dbReference type="ChEBI" id="CHEBI:57540"/>
    </cofactor>
</comment>
<dbReference type="EMBL" id="MN739328">
    <property type="protein sequence ID" value="QHS98903.1"/>
    <property type="molecule type" value="Genomic_DNA"/>
</dbReference>
<feature type="domain" description="NAD(P)-binding" evidence="4">
    <location>
        <begin position="312"/>
        <end position="621"/>
    </location>
</feature>
<dbReference type="Pfam" id="PF16363">
    <property type="entry name" value="GDP_Man_Dehyd"/>
    <property type="match status" value="1"/>
</dbReference>
<sequence length="627" mass="72392">MNILIYGGKGWIGSQFVEILKSNKKTFHLGSCRVDNIDALKQEIDLVKPTHIVSFIGRTHGIIDGKEYPTIDYLEQETKLQENIRDNLFSPISLGIICKERNIHLTYLGTGCIFTYDEEHLFGEEKNGFNEKSLPNFFGSAYSTAKGFTERLLNLINGPILNLRIRMPIVGEDNPRNFITKITRYQKICSVPNSMTVLPELLPFVFDMMENKTIGTMNLTNPGLITHNEILEMYKEMVDKDFTWENFTLEEQSKILDSDRSNNFLDTSRLESLYTVKNIKESIKELFYNYKRDKTFKKQHSDFTNDKETILLVTGGSGFIGSNFINLIMERFNKIQIINFDALYYCANIENVALKWRNSKRYIFIKGNLCSMDLVRHVLETHKPTHVIHFAAQSHVQNSFSDALQYTQDNIVGTHTLLEACRLYNKIKKFIHVSTDEVYGESMLTVDEKHKTEHSILCPTNPYAATKAGAELIAQSYNHSFNMPIIITRGNNVYGPNQYPEKVIPRFIEQLNQDKKVTIQGDGSCVRAFLHSHDTATAFECILKKGKVGEIYNIGCDENMEYSILVVAKMLIKKIKKTENYNEWIEHIEDRPFNDMRYYISNQKLKDLGWDIKVKFEDGIGQLLKMY</sequence>
<name>A0A6C0C5U1_9ZZZZ</name>
<dbReference type="InterPro" id="IPR016040">
    <property type="entry name" value="NAD(P)-bd_dom"/>
</dbReference>
<organism evidence="5">
    <name type="scientific">viral metagenome</name>
    <dbReference type="NCBI Taxonomy" id="1070528"/>
    <lineage>
        <taxon>unclassified sequences</taxon>
        <taxon>metagenomes</taxon>
        <taxon>organismal metagenomes</taxon>
    </lineage>
</organism>
<evidence type="ECO:0000256" key="3">
    <source>
        <dbReference type="ARBA" id="ARBA00023239"/>
    </source>
</evidence>
<dbReference type="GO" id="GO:0008460">
    <property type="term" value="F:dTDP-glucose 4,6-dehydratase activity"/>
    <property type="evidence" value="ECO:0007669"/>
    <property type="project" value="InterPro"/>
</dbReference>
<dbReference type="CDD" id="cd05246">
    <property type="entry name" value="dTDP_GD_SDR_e"/>
    <property type="match status" value="1"/>
</dbReference>
<reference evidence="5" key="1">
    <citation type="journal article" date="2020" name="Nature">
        <title>Giant virus diversity and host interactions through global metagenomics.</title>
        <authorList>
            <person name="Schulz F."/>
            <person name="Roux S."/>
            <person name="Paez-Espino D."/>
            <person name="Jungbluth S."/>
            <person name="Walsh D.A."/>
            <person name="Denef V.J."/>
            <person name="McMahon K.D."/>
            <person name="Konstantinidis K.T."/>
            <person name="Eloe-Fadrosh E.A."/>
            <person name="Kyrpides N.C."/>
            <person name="Woyke T."/>
        </authorList>
    </citation>
    <scope>NUCLEOTIDE SEQUENCE</scope>
    <source>
        <strain evidence="5">GVMAG-M-3300020185-18</strain>
    </source>
</reference>
<dbReference type="SUPFAM" id="SSF51735">
    <property type="entry name" value="NAD(P)-binding Rossmann-fold domains"/>
    <property type="match status" value="2"/>
</dbReference>